<organism evidence="1 2">
    <name type="scientific">Vibrio variabilis</name>
    <dbReference type="NCBI Taxonomy" id="990271"/>
    <lineage>
        <taxon>Bacteria</taxon>
        <taxon>Pseudomonadati</taxon>
        <taxon>Pseudomonadota</taxon>
        <taxon>Gammaproteobacteria</taxon>
        <taxon>Vibrionales</taxon>
        <taxon>Vibrionaceae</taxon>
        <taxon>Vibrio</taxon>
    </lineage>
</organism>
<dbReference type="EMBL" id="BBMS01000004">
    <property type="protein sequence ID" value="GAL24450.1"/>
    <property type="molecule type" value="Genomic_DNA"/>
</dbReference>
<keyword evidence="2" id="KW-1185">Reference proteome</keyword>
<dbReference type="Proteomes" id="UP000029223">
    <property type="component" value="Unassembled WGS sequence"/>
</dbReference>
<proteinExistence type="predicted"/>
<sequence>MAARRVNDSPLKVFLVDEDDNRTELFDFDDSVNRDWNNVQEFFQVPEDGTYRIEFESEQDDSYGALLDNIVLSARSNVGYEDTYIDISDIVANLTDTDGSETLTLLIQGLPQGAIVSNGTQTSVVGATGDVDISGWSDLDDVQIQVADKGTIR</sequence>
<evidence type="ECO:0000313" key="1">
    <source>
        <dbReference type="EMBL" id="GAL24450.1"/>
    </source>
</evidence>
<gene>
    <name evidence="1" type="ORF">JCM19239_1904</name>
</gene>
<evidence type="ECO:0000313" key="2">
    <source>
        <dbReference type="Proteomes" id="UP000029223"/>
    </source>
</evidence>
<accession>A0ABQ0J6P2</accession>
<reference evidence="2" key="2">
    <citation type="submission" date="2014-09" db="EMBL/GenBank/DDBJ databases">
        <authorList>
            <consortium name="NBRP consortium"/>
            <person name="Sawabe T."/>
            <person name="Meirelles P."/>
            <person name="Nakanishi M."/>
            <person name="Sayaka M."/>
            <person name="Hattori M."/>
            <person name="Ohkuma M."/>
        </authorList>
    </citation>
    <scope>NUCLEOTIDE SEQUENCE [LARGE SCALE GENOMIC DNA]</scope>
    <source>
        <strain evidence="2">JCM 19239</strain>
    </source>
</reference>
<protein>
    <submittedName>
        <fullName evidence="1">T1SS secreted agglutinin RTX</fullName>
    </submittedName>
</protein>
<name>A0ABQ0J6P2_9VIBR</name>
<comment type="caution">
    <text evidence="1">The sequence shown here is derived from an EMBL/GenBank/DDBJ whole genome shotgun (WGS) entry which is preliminary data.</text>
</comment>
<reference evidence="2" key="1">
    <citation type="submission" date="2014-09" db="EMBL/GenBank/DDBJ databases">
        <title>Vibrio variabilis JCM 19239. (C206) whole genome shotgun sequence.</title>
        <authorList>
            <person name="Sawabe T."/>
            <person name="Meirelles P."/>
            <person name="Nakanishi M."/>
            <person name="Sayaka M."/>
            <person name="Hattori M."/>
            <person name="Ohkuma M."/>
        </authorList>
    </citation>
    <scope>NUCLEOTIDE SEQUENCE [LARGE SCALE GENOMIC DNA]</scope>
    <source>
        <strain evidence="2">JCM 19239</strain>
    </source>
</reference>